<comment type="caution">
    <text evidence="7">The sequence shown here is derived from an EMBL/GenBank/DDBJ whole genome shotgun (WGS) entry which is preliminary data.</text>
</comment>
<dbReference type="CDD" id="cd06583">
    <property type="entry name" value="PGRP"/>
    <property type="match status" value="1"/>
</dbReference>
<dbReference type="SMART" id="SM00644">
    <property type="entry name" value="Ami_2"/>
    <property type="match status" value="1"/>
</dbReference>
<keyword evidence="4" id="KW-0961">Cell wall biogenesis/degradation</keyword>
<organism evidence="7 8">
    <name type="scientific">Rhodanobacter caeni</name>
    <dbReference type="NCBI Taxonomy" id="657654"/>
    <lineage>
        <taxon>Bacteria</taxon>
        <taxon>Pseudomonadati</taxon>
        <taxon>Pseudomonadota</taxon>
        <taxon>Gammaproteobacteria</taxon>
        <taxon>Lysobacterales</taxon>
        <taxon>Rhodanobacteraceae</taxon>
        <taxon>Rhodanobacter</taxon>
    </lineage>
</organism>
<keyword evidence="8" id="KW-1185">Reference proteome</keyword>
<feature type="region of interest" description="Disordered" evidence="5">
    <location>
        <begin position="1"/>
        <end position="20"/>
    </location>
</feature>
<evidence type="ECO:0000256" key="4">
    <source>
        <dbReference type="ARBA" id="ARBA00023316"/>
    </source>
</evidence>
<dbReference type="InterPro" id="IPR036505">
    <property type="entry name" value="Amidase/PGRP_sf"/>
</dbReference>
<evidence type="ECO:0000256" key="5">
    <source>
        <dbReference type="SAM" id="MobiDB-lite"/>
    </source>
</evidence>
<accession>A0ABN0URI5</accession>
<dbReference type="PANTHER" id="PTHR30417:SF1">
    <property type="entry name" value="N-ACETYLMURAMOYL-L-ALANINE AMIDASE AMID"/>
    <property type="match status" value="1"/>
</dbReference>
<name>A0ABN0URI5_9GAMM</name>
<evidence type="ECO:0000256" key="1">
    <source>
        <dbReference type="ARBA" id="ARBA00001561"/>
    </source>
</evidence>
<evidence type="ECO:0000256" key="3">
    <source>
        <dbReference type="ARBA" id="ARBA00022801"/>
    </source>
</evidence>
<dbReference type="SUPFAM" id="SSF55846">
    <property type="entry name" value="N-acetylmuramoyl-L-alanine amidase-like"/>
    <property type="match status" value="1"/>
</dbReference>
<dbReference type="InterPro" id="IPR002502">
    <property type="entry name" value="Amidase_domain"/>
</dbReference>
<sequence>MVTGGVSGRPHAKLPRMNPSIHEQPLPYVDLLPERAAEAVDLVVIHCTELPDLAMAREYGERVLHASGTGNSGHYYIDRDGTICRYAPGERVAHHVRGHNEHSIGIELVNRGRYPDWWDSRRQSMTEPYPALQIDALRALLAQLRGSFPNLTQIAGHEDLDTAMMPATDDPALEIRRKLDPGPMFPWDAVLRDSGLLRIGGDHP</sequence>
<protein>
    <recommendedName>
        <fullName evidence="2">N-acetylmuramoyl-L-alanine amidase</fullName>
        <ecNumber evidence="2">3.5.1.28</ecNumber>
    </recommendedName>
</protein>
<dbReference type="Proteomes" id="UP001500657">
    <property type="component" value="Unassembled WGS sequence"/>
</dbReference>
<proteinExistence type="predicted"/>
<keyword evidence="3" id="KW-0378">Hydrolase</keyword>
<evidence type="ECO:0000313" key="7">
    <source>
        <dbReference type="EMBL" id="GAA0259312.1"/>
    </source>
</evidence>
<dbReference type="Pfam" id="PF01510">
    <property type="entry name" value="Amidase_2"/>
    <property type="match status" value="1"/>
</dbReference>
<comment type="catalytic activity">
    <reaction evidence="1">
        <text>Hydrolyzes the link between N-acetylmuramoyl residues and L-amino acid residues in certain cell-wall glycopeptides.</text>
        <dbReference type="EC" id="3.5.1.28"/>
    </reaction>
</comment>
<dbReference type="Gene3D" id="3.40.80.10">
    <property type="entry name" value="Peptidoglycan recognition protein-like"/>
    <property type="match status" value="1"/>
</dbReference>
<evidence type="ECO:0000256" key="2">
    <source>
        <dbReference type="ARBA" id="ARBA00011901"/>
    </source>
</evidence>
<gene>
    <name evidence="7" type="ORF">GCM10009126_25760</name>
</gene>
<evidence type="ECO:0000259" key="6">
    <source>
        <dbReference type="SMART" id="SM00644"/>
    </source>
</evidence>
<reference evidence="7 8" key="1">
    <citation type="journal article" date="2019" name="Int. J. Syst. Evol. Microbiol.">
        <title>The Global Catalogue of Microorganisms (GCM) 10K type strain sequencing project: providing services to taxonomists for standard genome sequencing and annotation.</title>
        <authorList>
            <consortium name="The Broad Institute Genomics Platform"/>
            <consortium name="The Broad Institute Genome Sequencing Center for Infectious Disease"/>
            <person name="Wu L."/>
            <person name="Ma J."/>
        </authorList>
    </citation>
    <scope>NUCLEOTIDE SEQUENCE [LARGE SCALE GENOMIC DNA]</scope>
    <source>
        <strain evidence="7 8">JCM 16242</strain>
    </source>
</reference>
<dbReference type="PANTHER" id="PTHR30417">
    <property type="entry name" value="N-ACETYLMURAMOYL-L-ALANINE AMIDASE AMID"/>
    <property type="match status" value="1"/>
</dbReference>
<evidence type="ECO:0000313" key="8">
    <source>
        <dbReference type="Proteomes" id="UP001500657"/>
    </source>
</evidence>
<dbReference type="EMBL" id="BAAAFO010000004">
    <property type="protein sequence ID" value="GAA0259312.1"/>
    <property type="molecule type" value="Genomic_DNA"/>
</dbReference>
<dbReference type="InterPro" id="IPR051206">
    <property type="entry name" value="NAMLAA_amidase_2"/>
</dbReference>
<feature type="domain" description="N-acetylmuramoyl-L-alanine amidase" evidence="6">
    <location>
        <begin position="28"/>
        <end position="172"/>
    </location>
</feature>
<dbReference type="EC" id="3.5.1.28" evidence="2"/>